<dbReference type="InterPro" id="IPR041698">
    <property type="entry name" value="Methyltransf_25"/>
</dbReference>
<dbReference type="CDD" id="cd02440">
    <property type="entry name" value="AdoMet_MTases"/>
    <property type="match status" value="1"/>
</dbReference>
<dbReference type="GO" id="GO:0008168">
    <property type="term" value="F:methyltransferase activity"/>
    <property type="evidence" value="ECO:0007669"/>
    <property type="project" value="TreeGrafter"/>
</dbReference>
<reference evidence="2" key="1">
    <citation type="submission" date="2021-06" db="EMBL/GenBank/DDBJ databases">
        <authorList>
            <person name="Kallberg Y."/>
            <person name="Tangrot J."/>
            <person name="Rosling A."/>
        </authorList>
    </citation>
    <scope>NUCLEOTIDE SEQUENCE</scope>
    <source>
        <strain evidence="2">AZ414A</strain>
    </source>
</reference>
<dbReference type="OrthoDB" id="2013972at2759"/>
<sequence length="260" mass="29798">MGNISSKKRNLTKSGKLSKNFSNIDNKLLFNDDEEIDRVQVEHHMYRSIWKANFLAPVKEILANGGANVLDYGCGPGTWICDMSSDFPKSFFTGVELVHLFPNIHPSNVQFIQCNLNNGLPFEDNLFDFIHIRLKFLNYTEQQWQNLVFKELVRVLKPGGWIEGLDPYLVFHLPEILASNKDIDSTTINHVTKLVPIGSWGGKIGEMVEENISELKKRIDIVLSCATKQDGELYSDSHKEFGVYKASFRLHRFYAMKRIV</sequence>
<name>A0A9N9A3J5_9GLOM</name>
<dbReference type="InterPro" id="IPR029063">
    <property type="entry name" value="SAM-dependent_MTases_sf"/>
</dbReference>
<evidence type="ECO:0000313" key="2">
    <source>
        <dbReference type="EMBL" id="CAG8515563.1"/>
    </source>
</evidence>
<protein>
    <submittedName>
        <fullName evidence="2">452_t:CDS:1</fullName>
    </submittedName>
</protein>
<proteinExistence type="predicted"/>
<dbReference type="PANTHER" id="PTHR43591">
    <property type="entry name" value="METHYLTRANSFERASE"/>
    <property type="match status" value="1"/>
</dbReference>
<feature type="domain" description="Methyltransferase" evidence="1">
    <location>
        <begin position="69"/>
        <end position="160"/>
    </location>
</feature>
<accession>A0A9N9A3J5</accession>
<dbReference type="Pfam" id="PF13649">
    <property type="entry name" value="Methyltransf_25"/>
    <property type="match status" value="1"/>
</dbReference>
<dbReference type="EMBL" id="CAJVPK010000478">
    <property type="protein sequence ID" value="CAG8515563.1"/>
    <property type="molecule type" value="Genomic_DNA"/>
</dbReference>
<dbReference type="PANTHER" id="PTHR43591:SF24">
    <property type="entry name" value="2-METHOXY-6-POLYPRENYL-1,4-BENZOQUINOL METHYLASE, MITOCHONDRIAL"/>
    <property type="match status" value="1"/>
</dbReference>
<dbReference type="AlphaFoldDB" id="A0A9N9A3J5"/>
<dbReference type="Proteomes" id="UP000789706">
    <property type="component" value="Unassembled WGS sequence"/>
</dbReference>
<gene>
    <name evidence="2" type="ORF">DEBURN_LOCUS5397</name>
</gene>
<dbReference type="SUPFAM" id="SSF53335">
    <property type="entry name" value="S-adenosyl-L-methionine-dependent methyltransferases"/>
    <property type="match status" value="1"/>
</dbReference>
<keyword evidence="3" id="KW-1185">Reference proteome</keyword>
<comment type="caution">
    <text evidence="2">The sequence shown here is derived from an EMBL/GenBank/DDBJ whole genome shotgun (WGS) entry which is preliminary data.</text>
</comment>
<dbReference type="Gene3D" id="3.40.50.150">
    <property type="entry name" value="Vaccinia Virus protein VP39"/>
    <property type="match status" value="1"/>
</dbReference>
<organism evidence="2 3">
    <name type="scientific">Diversispora eburnea</name>
    <dbReference type="NCBI Taxonomy" id="1213867"/>
    <lineage>
        <taxon>Eukaryota</taxon>
        <taxon>Fungi</taxon>
        <taxon>Fungi incertae sedis</taxon>
        <taxon>Mucoromycota</taxon>
        <taxon>Glomeromycotina</taxon>
        <taxon>Glomeromycetes</taxon>
        <taxon>Diversisporales</taxon>
        <taxon>Diversisporaceae</taxon>
        <taxon>Diversispora</taxon>
    </lineage>
</organism>
<evidence type="ECO:0000259" key="1">
    <source>
        <dbReference type="Pfam" id="PF13649"/>
    </source>
</evidence>
<evidence type="ECO:0000313" key="3">
    <source>
        <dbReference type="Proteomes" id="UP000789706"/>
    </source>
</evidence>